<dbReference type="PROSITE" id="PS50062">
    <property type="entry name" value="BCL2_FAMILY"/>
    <property type="match status" value="1"/>
</dbReference>
<evidence type="ECO:0000313" key="10">
    <source>
        <dbReference type="EMBL" id="JAV06552.1"/>
    </source>
</evidence>
<keyword evidence="5 8" id="KW-1133">Transmembrane helix</keyword>
<organism evidence="10">
    <name type="scientific">Nyssomyia neivai</name>
    <dbReference type="NCBI Taxonomy" id="330878"/>
    <lineage>
        <taxon>Eukaryota</taxon>
        <taxon>Metazoa</taxon>
        <taxon>Ecdysozoa</taxon>
        <taxon>Arthropoda</taxon>
        <taxon>Hexapoda</taxon>
        <taxon>Insecta</taxon>
        <taxon>Pterygota</taxon>
        <taxon>Neoptera</taxon>
        <taxon>Endopterygota</taxon>
        <taxon>Diptera</taxon>
        <taxon>Nematocera</taxon>
        <taxon>Psychodoidea</taxon>
        <taxon>Psychodidae</taxon>
        <taxon>Nyssomyia</taxon>
    </lineage>
</organism>
<dbReference type="InterPro" id="IPR026298">
    <property type="entry name" value="Bcl-2_fam"/>
</dbReference>
<dbReference type="SUPFAM" id="SSF56854">
    <property type="entry name" value="Bcl-2 inhibitors of programmed cell death"/>
    <property type="match status" value="1"/>
</dbReference>
<protein>
    <submittedName>
        <fullName evidence="10">Putative apoptosis regulator protein of the bcl-2 family</fullName>
    </submittedName>
</protein>
<proteinExistence type="inferred from homology"/>
<keyword evidence="4" id="KW-0053">Apoptosis</keyword>
<feature type="region of interest" description="Disordered" evidence="7">
    <location>
        <begin position="1"/>
        <end position="25"/>
    </location>
</feature>
<feature type="domain" description="Bcl-2 Bcl-2 homology region 1-3" evidence="9">
    <location>
        <begin position="131"/>
        <end position="236"/>
    </location>
</feature>
<dbReference type="Pfam" id="PF00452">
    <property type="entry name" value="Bcl-2"/>
    <property type="match status" value="1"/>
</dbReference>
<dbReference type="AlphaFoldDB" id="A0A1L8DJC6"/>
<evidence type="ECO:0000256" key="7">
    <source>
        <dbReference type="SAM" id="MobiDB-lite"/>
    </source>
</evidence>
<evidence type="ECO:0000256" key="3">
    <source>
        <dbReference type="ARBA" id="ARBA00022692"/>
    </source>
</evidence>
<dbReference type="InterPro" id="IPR046371">
    <property type="entry name" value="Bcl-2_BH1-3"/>
</dbReference>
<dbReference type="GO" id="GO:0005741">
    <property type="term" value="C:mitochondrial outer membrane"/>
    <property type="evidence" value="ECO:0007669"/>
    <property type="project" value="TreeGrafter"/>
</dbReference>
<evidence type="ECO:0000256" key="5">
    <source>
        <dbReference type="ARBA" id="ARBA00022989"/>
    </source>
</evidence>
<comment type="subcellular location">
    <subcellularLocation>
        <location evidence="1">Membrane</location>
        <topology evidence="1">Single-pass membrane protein</topology>
    </subcellularLocation>
</comment>
<accession>A0A1L8DJC6</accession>
<dbReference type="GO" id="GO:0001836">
    <property type="term" value="P:release of cytochrome c from mitochondria"/>
    <property type="evidence" value="ECO:0007669"/>
    <property type="project" value="TreeGrafter"/>
</dbReference>
<dbReference type="GO" id="GO:0097192">
    <property type="term" value="P:extrinsic apoptotic signaling pathway in absence of ligand"/>
    <property type="evidence" value="ECO:0007669"/>
    <property type="project" value="TreeGrafter"/>
</dbReference>
<evidence type="ECO:0000256" key="6">
    <source>
        <dbReference type="ARBA" id="ARBA00023136"/>
    </source>
</evidence>
<name>A0A1L8DJC6_9DIPT</name>
<dbReference type="GO" id="GO:0008630">
    <property type="term" value="P:intrinsic apoptotic signaling pathway in response to DNA damage"/>
    <property type="evidence" value="ECO:0007669"/>
    <property type="project" value="TreeGrafter"/>
</dbReference>
<evidence type="ECO:0000256" key="2">
    <source>
        <dbReference type="ARBA" id="ARBA00009458"/>
    </source>
</evidence>
<dbReference type="Gene3D" id="1.10.437.10">
    <property type="entry name" value="Blc2-like"/>
    <property type="match status" value="1"/>
</dbReference>
<keyword evidence="6 8" id="KW-0472">Membrane</keyword>
<dbReference type="GO" id="GO:0042981">
    <property type="term" value="P:regulation of apoptotic process"/>
    <property type="evidence" value="ECO:0007669"/>
    <property type="project" value="InterPro"/>
</dbReference>
<feature type="transmembrane region" description="Helical" evidence="8">
    <location>
        <begin position="256"/>
        <end position="282"/>
    </location>
</feature>
<comment type="similarity">
    <text evidence="2">Belongs to the Bcl-2 family.</text>
</comment>
<evidence type="ECO:0000256" key="1">
    <source>
        <dbReference type="ARBA" id="ARBA00004167"/>
    </source>
</evidence>
<dbReference type="EMBL" id="GFDF01007532">
    <property type="protein sequence ID" value="JAV06552.1"/>
    <property type="molecule type" value="Transcribed_RNA"/>
</dbReference>
<dbReference type="SMART" id="SM00337">
    <property type="entry name" value="BCL"/>
    <property type="match status" value="1"/>
</dbReference>
<keyword evidence="3 8" id="KW-0812">Transmembrane</keyword>
<evidence type="ECO:0000259" key="9">
    <source>
        <dbReference type="SMART" id="SM00337"/>
    </source>
</evidence>
<dbReference type="PRINTS" id="PR01862">
    <property type="entry name" value="BCL2FAMILY"/>
</dbReference>
<dbReference type="GO" id="GO:0051400">
    <property type="term" value="F:BH domain binding"/>
    <property type="evidence" value="ECO:0007669"/>
    <property type="project" value="TreeGrafter"/>
</dbReference>
<evidence type="ECO:0000256" key="4">
    <source>
        <dbReference type="ARBA" id="ARBA00022703"/>
    </source>
</evidence>
<dbReference type="InterPro" id="IPR036834">
    <property type="entry name" value="Bcl-2-like_sf"/>
</dbReference>
<evidence type="ECO:0000256" key="8">
    <source>
        <dbReference type="SAM" id="Phobius"/>
    </source>
</evidence>
<dbReference type="CDD" id="cd06845">
    <property type="entry name" value="Bcl-2_like"/>
    <property type="match status" value="1"/>
</dbReference>
<dbReference type="PANTHER" id="PTHR11256:SF48">
    <property type="entry name" value="BCL-2-RELATED OVARIAN KILLER PROTEIN"/>
    <property type="match status" value="1"/>
</dbReference>
<reference evidence="10" key="1">
    <citation type="submission" date="2016-12" db="EMBL/GenBank/DDBJ databases">
        <title>An insight into the sialome and mialome of the sand fly, Nyssomyia neivai.</title>
        <authorList>
            <person name="Sebastian V."/>
            <person name="Goulart T.M."/>
            <person name="Oliveira W."/>
            <person name="Calvo E."/>
            <person name="Oliveira L.F."/>
            <person name="Pinto M.C."/>
            <person name="Rosselino A.M."/>
            <person name="Ribeiro J.M."/>
        </authorList>
    </citation>
    <scope>NUCLEOTIDE SEQUENCE</scope>
</reference>
<dbReference type="FunFam" id="1.10.437.10:FF:000009">
    <property type="entry name" value="Uncharacterized protein, isoform A"/>
    <property type="match status" value="1"/>
</dbReference>
<dbReference type="InterPro" id="IPR002475">
    <property type="entry name" value="Bcl2-like"/>
</dbReference>
<dbReference type="PANTHER" id="PTHR11256">
    <property type="entry name" value="BCL-2 RELATED"/>
    <property type="match status" value="1"/>
</dbReference>
<sequence length="286" mass="31427">MSGKTPLDPSFQTNNLATPPPQKRKFSFPVTMHSSNLLAVDTAAGAASSARRRLSNVSDVVTRKLSNTIGWKAPAIPSHDIITQGRCLCYQYVRSRLKRSGVFTRKLGLQRVRSILGTSSIEVIREVFPALSYVGEELERMHPRVYSGVARQISRNPGGEIPSEETVPCLMSAVARDLFRADITWGKVISLFAIAGGLAVDCVRQGHSDYLPRLVEGVTEVIEDELVPWINDNGGWMGLSYHVNPSGTTKLSVLEWIALGLGCILGICVFIFIVKFLGHFLFPDTQ</sequence>